<keyword evidence="2" id="KW-1185">Reference proteome</keyword>
<dbReference type="EMBL" id="AVOT02011367">
    <property type="protein sequence ID" value="MBW0491995.1"/>
    <property type="molecule type" value="Genomic_DNA"/>
</dbReference>
<reference evidence="1" key="1">
    <citation type="submission" date="2021-03" db="EMBL/GenBank/DDBJ databases">
        <title>Draft genome sequence of rust myrtle Austropuccinia psidii MF-1, a brazilian biotype.</title>
        <authorList>
            <person name="Quecine M.C."/>
            <person name="Pachon D.M.R."/>
            <person name="Bonatelli M.L."/>
            <person name="Correr F.H."/>
            <person name="Franceschini L.M."/>
            <person name="Leite T.F."/>
            <person name="Margarido G.R.A."/>
            <person name="Almeida C.A."/>
            <person name="Ferrarezi J.A."/>
            <person name="Labate C.A."/>
        </authorList>
    </citation>
    <scope>NUCLEOTIDE SEQUENCE</scope>
    <source>
        <strain evidence="1">MF-1</strain>
    </source>
</reference>
<sequence length="74" mass="8128">MGPSFRWKGIPFGNFPKLRERGAPLEVTNDVTSSVCSRFPSTDFIQDVVCKAYMEGTVEGVLDCRSAQLTISSP</sequence>
<protein>
    <submittedName>
        <fullName evidence="1">Uncharacterized protein</fullName>
    </submittedName>
</protein>
<accession>A0A9Q3H7I3</accession>
<dbReference type="Proteomes" id="UP000765509">
    <property type="component" value="Unassembled WGS sequence"/>
</dbReference>
<gene>
    <name evidence="1" type="ORF">O181_031710</name>
</gene>
<organism evidence="1 2">
    <name type="scientific">Austropuccinia psidii MF-1</name>
    <dbReference type="NCBI Taxonomy" id="1389203"/>
    <lineage>
        <taxon>Eukaryota</taxon>
        <taxon>Fungi</taxon>
        <taxon>Dikarya</taxon>
        <taxon>Basidiomycota</taxon>
        <taxon>Pucciniomycotina</taxon>
        <taxon>Pucciniomycetes</taxon>
        <taxon>Pucciniales</taxon>
        <taxon>Sphaerophragmiaceae</taxon>
        <taxon>Austropuccinia</taxon>
    </lineage>
</organism>
<comment type="caution">
    <text evidence="1">The sequence shown here is derived from an EMBL/GenBank/DDBJ whole genome shotgun (WGS) entry which is preliminary data.</text>
</comment>
<evidence type="ECO:0000313" key="1">
    <source>
        <dbReference type="EMBL" id="MBW0491995.1"/>
    </source>
</evidence>
<dbReference type="AlphaFoldDB" id="A0A9Q3H7I3"/>
<proteinExistence type="predicted"/>
<evidence type="ECO:0000313" key="2">
    <source>
        <dbReference type="Proteomes" id="UP000765509"/>
    </source>
</evidence>
<name>A0A9Q3H7I3_9BASI</name>